<dbReference type="EMBL" id="CAJJDM010000060">
    <property type="protein sequence ID" value="CAD8077893.1"/>
    <property type="molecule type" value="Genomic_DNA"/>
</dbReference>
<reference evidence="2" key="1">
    <citation type="submission" date="2021-01" db="EMBL/GenBank/DDBJ databases">
        <authorList>
            <consortium name="Genoscope - CEA"/>
            <person name="William W."/>
        </authorList>
    </citation>
    <scope>NUCLEOTIDE SEQUENCE</scope>
</reference>
<protein>
    <submittedName>
        <fullName evidence="2">Uncharacterized protein</fullName>
    </submittedName>
</protein>
<keyword evidence="1" id="KW-0175">Coiled coil</keyword>
<sequence>MNSHVYLTKHQIHEMFVDSTQALASPSFVEPNSPQAKEKRYFFHEEVVSPSKKDDKSTDNYSNRKISQDSIFDSKVEMKLTNNQICLVNLFEQQNKDKDRETITKLQQQLSQQSQLILSLQNQINILKDLNKKNQSNISELLGQIRKLEQENQFFQDQLLKNRLSLQDQIKQQQQIKIDMENTKIQLLNKDQMIESLHQQLQSFRQDQSRCRVGRSPNRIIEQIVNCHHPSISYINYRIAPQRSHSSNIKNF</sequence>
<evidence type="ECO:0000313" key="3">
    <source>
        <dbReference type="Proteomes" id="UP000688137"/>
    </source>
</evidence>
<keyword evidence="3" id="KW-1185">Reference proteome</keyword>
<gene>
    <name evidence="2" type="ORF">PPRIM_AZ9-3.1.T0590059</name>
</gene>
<evidence type="ECO:0000313" key="2">
    <source>
        <dbReference type="EMBL" id="CAD8077893.1"/>
    </source>
</evidence>
<dbReference type="AlphaFoldDB" id="A0A8S1MKE6"/>
<evidence type="ECO:0000256" key="1">
    <source>
        <dbReference type="SAM" id="Coils"/>
    </source>
</evidence>
<dbReference type="OMA" id="CHHPSIS"/>
<comment type="caution">
    <text evidence="2">The sequence shown here is derived from an EMBL/GenBank/DDBJ whole genome shotgun (WGS) entry which is preliminary data.</text>
</comment>
<name>A0A8S1MKE6_PARPR</name>
<organism evidence="2 3">
    <name type="scientific">Paramecium primaurelia</name>
    <dbReference type="NCBI Taxonomy" id="5886"/>
    <lineage>
        <taxon>Eukaryota</taxon>
        <taxon>Sar</taxon>
        <taxon>Alveolata</taxon>
        <taxon>Ciliophora</taxon>
        <taxon>Intramacronucleata</taxon>
        <taxon>Oligohymenophorea</taxon>
        <taxon>Peniculida</taxon>
        <taxon>Parameciidae</taxon>
        <taxon>Paramecium</taxon>
    </lineage>
</organism>
<accession>A0A8S1MKE6</accession>
<feature type="coiled-coil region" evidence="1">
    <location>
        <begin position="103"/>
        <end position="158"/>
    </location>
</feature>
<dbReference type="Proteomes" id="UP000688137">
    <property type="component" value="Unassembled WGS sequence"/>
</dbReference>
<proteinExistence type="predicted"/>